<feature type="compositionally biased region" description="Basic and acidic residues" evidence="1">
    <location>
        <begin position="55"/>
        <end position="67"/>
    </location>
</feature>
<reference evidence="2 3" key="1">
    <citation type="submission" date="2016-10" db="EMBL/GenBank/DDBJ databases">
        <authorList>
            <person name="de Groot N.N."/>
        </authorList>
    </citation>
    <scope>NUCLEOTIDE SEQUENCE [LARGE SCALE GENOMIC DNA]</scope>
    <source>
        <strain evidence="2 3">CGMCC 4.2026</strain>
    </source>
</reference>
<dbReference type="AlphaFoldDB" id="A0A1H8R9M4"/>
<evidence type="ECO:0000313" key="2">
    <source>
        <dbReference type="EMBL" id="SEO62854.1"/>
    </source>
</evidence>
<sequence length="367" mass="40215">MTVRKDWNWHIVPRAADLEAAPVELPAEQAQPWCNFVLWKPTALPEGCRVLTSTLRKEAPPGHHGEATGRSPWSEANNAVHRSEIAGPGRRLRIKQFLYDWAFPAADHPCLWGSHTRPVTLSSGHVLWFGTDYLNNPATSVRMSRTTVELSVLEGQFTDAELTTLHEHLVPGGDDVVARVLRTPFHALSYWARYPVDMVAVPTGLYTFQRRGRRHEGQWAAAGELAAFLDAHHAPRALDGFTAESAATFTGEDGAQETEIVYTRADLDAAELRVVLQQAGKGRIPFPPRREKHPATTQQTDVAGHLVHLACIDPGLGPFDAQWSDPATGTEGKLVSSTHAGVDRETVLSALGALLAPRPPRHPKGTL</sequence>
<feature type="region of interest" description="Disordered" evidence="1">
    <location>
        <begin position="55"/>
        <end position="77"/>
    </location>
</feature>
<keyword evidence="3" id="KW-1185">Reference proteome</keyword>
<evidence type="ECO:0000256" key="1">
    <source>
        <dbReference type="SAM" id="MobiDB-lite"/>
    </source>
</evidence>
<evidence type="ECO:0000313" key="3">
    <source>
        <dbReference type="Proteomes" id="UP000181951"/>
    </source>
</evidence>
<dbReference type="STRING" id="310780.SAMN05216267_103358"/>
<name>A0A1H8R9M4_9ACTN</name>
<organism evidence="2 3">
    <name type="scientific">Actinacidiphila rubida</name>
    <dbReference type="NCBI Taxonomy" id="310780"/>
    <lineage>
        <taxon>Bacteria</taxon>
        <taxon>Bacillati</taxon>
        <taxon>Actinomycetota</taxon>
        <taxon>Actinomycetes</taxon>
        <taxon>Kitasatosporales</taxon>
        <taxon>Streptomycetaceae</taxon>
        <taxon>Actinacidiphila</taxon>
    </lineage>
</organism>
<gene>
    <name evidence="2" type="ORF">SAMN05216267_103358</name>
</gene>
<dbReference type="RefSeq" id="WP_069467189.1">
    <property type="nucleotide sequence ID" value="NZ_FODD01000033.1"/>
</dbReference>
<accession>A0A1H8R9M4</accession>
<proteinExistence type="predicted"/>
<dbReference type="EMBL" id="FODD01000033">
    <property type="protein sequence ID" value="SEO62854.1"/>
    <property type="molecule type" value="Genomic_DNA"/>
</dbReference>
<protein>
    <submittedName>
        <fullName evidence="2">Uncharacterized protein</fullName>
    </submittedName>
</protein>
<dbReference type="Proteomes" id="UP000181951">
    <property type="component" value="Unassembled WGS sequence"/>
</dbReference>